<keyword evidence="2" id="KW-1185">Reference proteome</keyword>
<accession>A0A343TNR7</accession>
<organism evidence="1 2">
    <name type="scientific">Halalkaliarchaeum desulfuricum</name>
    <dbReference type="NCBI Taxonomy" id="2055893"/>
    <lineage>
        <taxon>Archaea</taxon>
        <taxon>Methanobacteriati</taxon>
        <taxon>Methanobacteriota</taxon>
        <taxon>Stenosarchaea group</taxon>
        <taxon>Halobacteria</taxon>
        <taxon>Halobacteriales</taxon>
        <taxon>Haloferacaceae</taxon>
        <taxon>Halalkaliarchaeum</taxon>
    </lineage>
</organism>
<dbReference type="KEGG" id="hdf:AArcSl_3132"/>
<dbReference type="Proteomes" id="UP000263012">
    <property type="component" value="Chromosome"/>
</dbReference>
<protein>
    <submittedName>
        <fullName evidence="1">PilT protein domain protein</fullName>
    </submittedName>
</protein>
<evidence type="ECO:0000313" key="1">
    <source>
        <dbReference type="EMBL" id="AUX10739.1"/>
    </source>
</evidence>
<name>A0A343TNR7_9EURY</name>
<evidence type="ECO:0000313" key="2">
    <source>
        <dbReference type="Proteomes" id="UP000263012"/>
    </source>
</evidence>
<dbReference type="OrthoDB" id="147588at2157"/>
<reference evidence="2" key="1">
    <citation type="submission" date="2017-11" db="EMBL/GenBank/DDBJ databases">
        <title>Phenotypic and genomic properties of facultatively anaerobic sulfur-reducing natronoarchaea from hypersaline soda lakes.</title>
        <authorList>
            <person name="Sorokin D.Y."/>
            <person name="Kublanov I.V."/>
            <person name="Roman P."/>
            <person name="Sinninghe Damste J.S."/>
            <person name="Golyshin P.N."/>
            <person name="Rojo D."/>
            <person name="Ciordia S."/>
            <person name="Mena M.D.C."/>
            <person name="Ferrer M."/>
            <person name="Messina E."/>
            <person name="Smedile F."/>
            <person name="La Spada G."/>
            <person name="La Cono V."/>
            <person name="Yakimov M.M."/>
        </authorList>
    </citation>
    <scope>NUCLEOTIDE SEQUENCE [LARGE SCALE GENOMIC DNA]</scope>
    <source>
        <strain evidence="2">AArc-Sl</strain>
    </source>
</reference>
<dbReference type="AlphaFoldDB" id="A0A343TNR7"/>
<dbReference type="EMBL" id="CP025066">
    <property type="protein sequence ID" value="AUX10739.1"/>
    <property type="molecule type" value="Genomic_DNA"/>
</dbReference>
<gene>
    <name evidence="1" type="ORF">AArcSl_3132</name>
</gene>
<proteinExistence type="predicted"/>
<sequence length="54" mass="6002">MRVLDTNFLIDYLDGVDTLVAAVGQTVDAPIVSTDGDLTHDATKRVVHVEEYRR</sequence>